<dbReference type="InterPro" id="IPR035437">
    <property type="entry name" value="SNase_OB-fold_sf"/>
</dbReference>
<accession>A0A1I2Q998</accession>
<dbReference type="PANTHER" id="PTHR12302">
    <property type="entry name" value="EBNA2 BINDING PROTEIN P100"/>
    <property type="match status" value="1"/>
</dbReference>
<name>A0A1I2Q998_9GAMM</name>
<dbReference type="STRING" id="1045558.SAMN05216175_104275"/>
<dbReference type="PROSITE" id="PS01123">
    <property type="entry name" value="TNASE_1"/>
    <property type="match status" value="1"/>
</dbReference>
<feature type="domain" description="TNase-like" evidence="1">
    <location>
        <begin position="6"/>
        <end position="123"/>
    </location>
</feature>
<dbReference type="GO" id="GO:0004519">
    <property type="term" value="F:endonuclease activity"/>
    <property type="evidence" value="ECO:0007669"/>
    <property type="project" value="UniProtKB-KW"/>
</dbReference>
<keyword evidence="2" id="KW-0255">Endonuclease</keyword>
<evidence type="ECO:0000259" key="1">
    <source>
        <dbReference type="PROSITE" id="PS50830"/>
    </source>
</evidence>
<dbReference type="PROSITE" id="PS50830">
    <property type="entry name" value="TNASE_3"/>
    <property type="match status" value="1"/>
</dbReference>
<protein>
    <submittedName>
        <fullName evidence="2">Endonuclease YncB, thermonuclease family</fullName>
    </submittedName>
</protein>
<proteinExistence type="predicted"/>
<dbReference type="GO" id="GO:0003676">
    <property type="term" value="F:nucleic acid binding"/>
    <property type="evidence" value="ECO:0007669"/>
    <property type="project" value="InterPro"/>
</dbReference>
<evidence type="ECO:0000313" key="3">
    <source>
        <dbReference type="Proteomes" id="UP000198623"/>
    </source>
</evidence>
<dbReference type="SMART" id="SM00318">
    <property type="entry name" value="SNc"/>
    <property type="match status" value="1"/>
</dbReference>
<evidence type="ECO:0000313" key="2">
    <source>
        <dbReference type="EMBL" id="SFG24223.1"/>
    </source>
</evidence>
<dbReference type="EMBL" id="FOOU01000004">
    <property type="protein sequence ID" value="SFG24223.1"/>
    <property type="molecule type" value="Genomic_DNA"/>
</dbReference>
<keyword evidence="2" id="KW-0540">Nuclease</keyword>
<sequence>MILGLALVIAITDGDTIKVLDASNVQHKVRLASIDAPERKQPYGTKSKQELASLVGKRRVTLDCPSVDRYKRLICTVWSGGEDVNRLMVDRGAAWVYRQYYKGTDYYEAEKAAQSQQRGLWKTSEYQAMPPWEWRKAKRQK</sequence>
<keyword evidence="3" id="KW-1185">Reference proteome</keyword>
<dbReference type="Gene3D" id="2.40.50.90">
    <property type="match status" value="1"/>
</dbReference>
<keyword evidence="2" id="KW-0378">Hydrolase</keyword>
<dbReference type="PANTHER" id="PTHR12302:SF26">
    <property type="entry name" value="BLR1266 PROTEIN"/>
    <property type="match status" value="1"/>
</dbReference>
<dbReference type="InterPro" id="IPR016071">
    <property type="entry name" value="Staphylococal_nuclease_OB-fold"/>
</dbReference>
<dbReference type="Pfam" id="PF00565">
    <property type="entry name" value="SNase"/>
    <property type="match status" value="1"/>
</dbReference>
<dbReference type="AlphaFoldDB" id="A0A1I2Q998"/>
<dbReference type="RefSeq" id="WP_090726679.1">
    <property type="nucleotide sequence ID" value="NZ_FOOU01000004.1"/>
</dbReference>
<dbReference type="Proteomes" id="UP000198623">
    <property type="component" value="Unassembled WGS sequence"/>
</dbReference>
<reference evidence="3" key="1">
    <citation type="submission" date="2016-10" db="EMBL/GenBank/DDBJ databases">
        <authorList>
            <person name="Varghese N."/>
            <person name="Submissions S."/>
        </authorList>
    </citation>
    <scope>NUCLEOTIDE SEQUENCE [LARGE SCALE GENOMIC DNA]</scope>
    <source>
        <strain evidence="3">CGMCC 1.10971</strain>
    </source>
</reference>
<dbReference type="InterPro" id="IPR002071">
    <property type="entry name" value="Thermonucl_AS"/>
</dbReference>
<dbReference type="SUPFAM" id="SSF50199">
    <property type="entry name" value="Staphylococcal nuclease"/>
    <property type="match status" value="1"/>
</dbReference>
<gene>
    <name evidence="2" type="ORF">SAMN05216175_104275</name>
</gene>
<dbReference type="OrthoDB" id="9805504at2"/>
<organism evidence="2 3">
    <name type="scientific">Neptunomonas qingdaonensis</name>
    <dbReference type="NCBI Taxonomy" id="1045558"/>
    <lineage>
        <taxon>Bacteria</taxon>
        <taxon>Pseudomonadati</taxon>
        <taxon>Pseudomonadota</taxon>
        <taxon>Gammaproteobacteria</taxon>
        <taxon>Oceanospirillales</taxon>
        <taxon>Oceanospirillaceae</taxon>
        <taxon>Neptunomonas</taxon>
    </lineage>
</organism>